<evidence type="ECO:0000313" key="3">
    <source>
        <dbReference type="Proteomes" id="UP001303046"/>
    </source>
</evidence>
<sequence>MKVAGIHPDQAHDRTNMWPETRTLLFGANEMRGLFKTLCVLLFKTLSKSTVAAGKAPPKTSRKPSVETKKKSPLETTGETPAGLSSKRVKRKTPTPPPSKRSETPKKD</sequence>
<gene>
    <name evidence="2" type="primary">Necator_chrIII.g11387</name>
    <name evidence="2" type="ORF">RB195_010622</name>
</gene>
<dbReference type="EMBL" id="JAVFWL010000003">
    <property type="protein sequence ID" value="KAK6743470.1"/>
    <property type="molecule type" value="Genomic_DNA"/>
</dbReference>
<proteinExistence type="predicted"/>
<accession>A0ABR1CZK5</accession>
<evidence type="ECO:0000313" key="2">
    <source>
        <dbReference type="EMBL" id="KAK6743470.1"/>
    </source>
</evidence>
<keyword evidence="3" id="KW-1185">Reference proteome</keyword>
<name>A0ABR1CZK5_NECAM</name>
<dbReference type="Proteomes" id="UP001303046">
    <property type="component" value="Unassembled WGS sequence"/>
</dbReference>
<evidence type="ECO:0000256" key="1">
    <source>
        <dbReference type="SAM" id="MobiDB-lite"/>
    </source>
</evidence>
<protein>
    <submittedName>
        <fullName evidence="2">Uncharacterized protein</fullName>
    </submittedName>
</protein>
<reference evidence="2 3" key="1">
    <citation type="submission" date="2023-08" db="EMBL/GenBank/DDBJ databases">
        <title>A Necator americanus chromosomal reference genome.</title>
        <authorList>
            <person name="Ilik V."/>
            <person name="Petrzelkova K.J."/>
            <person name="Pardy F."/>
            <person name="Fuh T."/>
            <person name="Niatou-Singa F.S."/>
            <person name="Gouil Q."/>
            <person name="Baker L."/>
            <person name="Ritchie M.E."/>
            <person name="Jex A.R."/>
            <person name="Gazzola D."/>
            <person name="Li H."/>
            <person name="Toshio Fujiwara R."/>
            <person name="Zhan B."/>
            <person name="Aroian R.V."/>
            <person name="Pafco B."/>
            <person name="Schwarz E.M."/>
        </authorList>
    </citation>
    <scope>NUCLEOTIDE SEQUENCE [LARGE SCALE GENOMIC DNA]</scope>
    <source>
        <strain evidence="2 3">Aroian</strain>
        <tissue evidence="2">Whole animal</tissue>
    </source>
</reference>
<feature type="compositionally biased region" description="Basic and acidic residues" evidence="1">
    <location>
        <begin position="64"/>
        <end position="73"/>
    </location>
</feature>
<comment type="caution">
    <text evidence="2">The sequence shown here is derived from an EMBL/GenBank/DDBJ whole genome shotgun (WGS) entry which is preliminary data.</text>
</comment>
<organism evidence="2 3">
    <name type="scientific">Necator americanus</name>
    <name type="common">Human hookworm</name>
    <dbReference type="NCBI Taxonomy" id="51031"/>
    <lineage>
        <taxon>Eukaryota</taxon>
        <taxon>Metazoa</taxon>
        <taxon>Ecdysozoa</taxon>
        <taxon>Nematoda</taxon>
        <taxon>Chromadorea</taxon>
        <taxon>Rhabditida</taxon>
        <taxon>Rhabditina</taxon>
        <taxon>Rhabditomorpha</taxon>
        <taxon>Strongyloidea</taxon>
        <taxon>Ancylostomatidae</taxon>
        <taxon>Bunostominae</taxon>
        <taxon>Necator</taxon>
    </lineage>
</organism>
<feature type="region of interest" description="Disordered" evidence="1">
    <location>
        <begin position="49"/>
        <end position="108"/>
    </location>
</feature>